<keyword evidence="5" id="KW-0539">Nucleus</keyword>
<reference evidence="7 8" key="1">
    <citation type="submission" date="2022-05" db="EMBL/GenBank/DDBJ databases">
        <authorList>
            <consortium name="Genoscope - CEA"/>
            <person name="William W."/>
        </authorList>
    </citation>
    <scope>NUCLEOTIDE SEQUENCE [LARGE SCALE GENOMIC DNA]</scope>
</reference>
<keyword evidence="4" id="KW-0158">Chromosome</keyword>
<name>A0ABN8NYJ9_9CNID</name>
<organism evidence="7 8">
    <name type="scientific">Porites lobata</name>
    <dbReference type="NCBI Taxonomy" id="104759"/>
    <lineage>
        <taxon>Eukaryota</taxon>
        <taxon>Metazoa</taxon>
        <taxon>Cnidaria</taxon>
        <taxon>Anthozoa</taxon>
        <taxon>Hexacorallia</taxon>
        <taxon>Scleractinia</taxon>
        <taxon>Fungiina</taxon>
        <taxon>Poritidae</taxon>
        <taxon>Porites</taxon>
    </lineage>
</organism>
<evidence type="ECO:0000256" key="5">
    <source>
        <dbReference type="ARBA" id="ARBA00023242"/>
    </source>
</evidence>
<evidence type="ECO:0000256" key="2">
    <source>
        <dbReference type="ARBA" id="ARBA00004286"/>
    </source>
</evidence>
<comment type="subcellular location">
    <subcellularLocation>
        <location evidence="2">Chromosome</location>
    </subcellularLocation>
    <subcellularLocation>
        <location evidence="1">Nucleus</location>
    </subcellularLocation>
</comment>
<evidence type="ECO:0000256" key="3">
    <source>
        <dbReference type="ARBA" id="ARBA00010803"/>
    </source>
</evidence>
<protein>
    <recommendedName>
        <fullName evidence="9">Histone PARylation factor 1</fullName>
    </recommendedName>
</protein>
<comment type="caution">
    <text evidence="7">The sequence shown here is derived from an EMBL/GenBank/DDBJ whole genome shotgun (WGS) entry which is preliminary data.</text>
</comment>
<accession>A0ABN8NYJ9</accession>
<evidence type="ECO:0000313" key="8">
    <source>
        <dbReference type="Proteomes" id="UP001159405"/>
    </source>
</evidence>
<evidence type="ECO:0000256" key="6">
    <source>
        <dbReference type="SAM" id="MobiDB-lite"/>
    </source>
</evidence>
<proteinExistence type="inferred from homology"/>
<dbReference type="InterPro" id="IPR019361">
    <property type="entry name" value="HPF1"/>
</dbReference>
<sequence>MADEIQQPAKKRRKTEKTGSDLDDKLESKKQSAKKSGKDVNSRNDLKEKMRETFKVELPSDFFDFWDFCKNLKDGNPCDALKESLGLQLAGPYDILSGSFDDVKESDMISYHLHYRYYYDPPEFLTVIRGDDKTGFHVGYYRDDPRVLPVFVASNQAEKGCEFSVLGENLFAAINKFIADFMKTSSGKSKQKSLKTLQTSLVSEAKKLKYNLETSTSAIKARNKTVVSKTFHKAGIVVPVINEVGYRPLTMTDGELEKILKQITEGKNEKDQEKASEDLQEIMTLVQFANDECDYGMGLELGLDLFCFGSERFHNAILQLMPLAYRLLSRDTFAEIVEVHINNRTRASLSQLPS</sequence>
<evidence type="ECO:0000313" key="7">
    <source>
        <dbReference type="EMBL" id="CAH3127110.1"/>
    </source>
</evidence>
<dbReference type="Proteomes" id="UP001159405">
    <property type="component" value="Unassembled WGS sequence"/>
</dbReference>
<feature type="compositionally biased region" description="Basic and acidic residues" evidence="6">
    <location>
        <begin position="16"/>
        <end position="44"/>
    </location>
</feature>
<dbReference type="PANTHER" id="PTHR13386">
    <property type="entry name" value="HISTONE PARYLATION FACTOR 1"/>
    <property type="match status" value="1"/>
</dbReference>
<dbReference type="PANTHER" id="PTHR13386:SF1">
    <property type="entry name" value="HISTONE PARYLATION FACTOR 1"/>
    <property type="match status" value="1"/>
</dbReference>
<comment type="similarity">
    <text evidence="3">Belongs to the HPF1 family.</text>
</comment>
<gene>
    <name evidence="7" type="ORF">PLOB_00032796</name>
</gene>
<dbReference type="Pfam" id="PF10228">
    <property type="entry name" value="HPF1"/>
    <property type="match status" value="1"/>
</dbReference>
<dbReference type="EMBL" id="CALNXK010000043">
    <property type="protein sequence ID" value="CAH3127110.1"/>
    <property type="molecule type" value="Genomic_DNA"/>
</dbReference>
<evidence type="ECO:0008006" key="9">
    <source>
        <dbReference type="Google" id="ProtNLM"/>
    </source>
</evidence>
<evidence type="ECO:0000256" key="4">
    <source>
        <dbReference type="ARBA" id="ARBA00022454"/>
    </source>
</evidence>
<keyword evidence="8" id="KW-1185">Reference proteome</keyword>
<feature type="region of interest" description="Disordered" evidence="6">
    <location>
        <begin position="1"/>
        <end position="44"/>
    </location>
</feature>
<evidence type="ECO:0000256" key="1">
    <source>
        <dbReference type="ARBA" id="ARBA00004123"/>
    </source>
</evidence>